<proteinExistence type="predicted"/>
<sequence length="403" mass="45356">MSFWPIPIDHLEVYLFLASALSLVTWLYLSFGHGRFWYADQRLGSEGLMTFNTTQWPTIVVVVPARNEADVIERTLRSLLEQDYPGEFHVVMVDDQSEDGTGDIARQLAIEHPGGARLTVNVAEDRPSGWLGKVWALHTGLQYAEQHWPNAAYRYLTDADIEHSRGNLRELVSKAEFEELDLVSLMVRLHCEHAWEKLLIPAFVYFFQKLYPFPLINDHKSTVGGAAGGCILVRNRALLQIGGIEVIRGEVIDDCALGTAMKRIGKIWVGLTDSEHSIRPYLRLHDIWTMVKRTAYTQLRYSPLMLAGTVMGLVVVYLLPPLVALTWPLHGSALAGGLAVFAWLIMMYTFQPTLRLYALAPTYGLVLPIAAFLYLGMTVDSAYRYWLKIGGQWKGRTGIGCTD</sequence>
<keyword evidence="1" id="KW-1133">Transmembrane helix</keyword>
<evidence type="ECO:0000256" key="1">
    <source>
        <dbReference type="SAM" id="Phobius"/>
    </source>
</evidence>
<evidence type="ECO:0000313" key="3">
    <source>
        <dbReference type="EMBL" id="WNM62549.1"/>
    </source>
</evidence>
<dbReference type="Pfam" id="PF00535">
    <property type="entry name" value="Glycos_transf_2"/>
    <property type="match status" value="1"/>
</dbReference>
<dbReference type="PANTHER" id="PTHR43646">
    <property type="entry name" value="GLYCOSYLTRANSFERASE"/>
    <property type="match status" value="1"/>
</dbReference>
<dbReference type="InterPro" id="IPR029044">
    <property type="entry name" value="Nucleotide-diphossugar_trans"/>
</dbReference>
<reference evidence="3 4" key="1">
    <citation type="submission" date="2023-01" db="EMBL/GenBank/DDBJ databases">
        <title>Cultivation and genomic characterization of new, ubiquitous marine nitrite-oxidizing bacteria from the Nitrospirales.</title>
        <authorList>
            <person name="Mueller A.J."/>
            <person name="Daebeler A."/>
            <person name="Herbold C.W."/>
            <person name="Kirkegaard R.H."/>
            <person name="Daims H."/>
        </authorList>
    </citation>
    <scope>NUCLEOTIDE SEQUENCE [LARGE SCALE GENOMIC DNA]</scope>
    <source>
        <strain evidence="3 4">DK</strain>
    </source>
</reference>
<dbReference type="InterPro" id="IPR017832">
    <property type="entry name" value="Glyco_trans_2_hopen-assoc_HpnB"/>
</dbReference>
<dbReference type="KEGG" id="nneo:PQG83_02035"/>
<keyword evidence="1" id="KW-0472">Membrane</keyword>
<dbReference type="RefSeq" id="WP_312746197.1">
    <property type="nucleotide sequence ID" value="NZ_CP116968.1"/>
</dbReference>
<feature type="transmembrane region" description="Helical" evidence="1">
    <location>
        <begin position="299"/>
        <end position="319"/>
    </location>
</feature>
<organism evidence="3 4">
    <name type="scientific">Candidatus Nitrospira neomarina</name>
    <dbReference type="NCBI Taxonomy" id="3020899"/>
    <lineage>
        <taxon>Bacteria</taxon>
        <taxon>Pseudomonadati</taxon>
        <taxon>Nitrospirota</taxon>
        <taxon>Nitrospiria</taxon>
        <taxon>Nitrospirales</taxon>
        <taxon>Nitrospiraceae</taxon>
        <taxon>Nitrospira</taxon>
    </lineage>
</organism>
<feature type="transmembrane region" description="Helical" evidence="1">
    <location>
        <begin position="356"/>
        <end position="377"/>
    </location>
</feature>
<evidence type="ECO:0000313" key="4">
    <source>
        <dbReference type="Proteomes" id="UP001302494"/>
    </source>
</evidence>
<evidence type="ECO:0000259" key="2">
    <source>
        <dbReference type="Pfam" id="PF00535"/>
    </source>
</evidence>
<dbReference type="SUPFAM" id="SSF53448">
    <property type="entry name" value="Nucleotide-diphospho-sugar transferases"/>
    <property type="match status" value="1"/>
</dbReference>
<dbReference type="PANTHER" id="PTHR43646:SF3">
    <property type="entry name" value="SLR1566 PROTEIN"/>
    <property type="match status" value="1"/>
</dbReference>
<feature type="domain" description="Glycosyltransferase 2-like" evidence="2">
    <location>
        <begin position="61"/>
        <end position="238"/>
    </location>
</feature>
<feature type="transmembrane region" description="Helical" evidence="1">
    <location>
        <begin position="325"/>
        <end position="344"/>
    </location>
</feature>
<keyword evidence="1" id="KW-0812">Transmembrane</keyword>
<dbReference type="EMBL" id="CP116968">
    <property type="protein sequence ID" value="WNM62549.1"/>
    <property type="molecule type" value="Genomic_DNA"/>
</dbReference>
<dbReference type="InterPro" id="IPR001173">
    <property type="entry name" value="Glyco_trans_2-like"/>
</dbReference>
<gene>
    <name evidence="3" type="ORF">PQG83_02035</name>
</gene>
<dbReference type="Gene3D" id="3.90.550.10">
    <property type="entry name" value="Spore Coat Polysaccharide Biosynthesis Protein SpsA, Chain A"/>
    <property type="match status" value="1"/>
</dbReference>
<name>A0AA96K3F6_9BACT</name>
<dbReference type="CDD" id="cd06423">
    <property type="entry name" value="CESA_like"/>
    <property type="match status" value="1"/>
</dbReference>
<keyword evidence="4" id="KW-1185">Reference proteome</keyword>
<dbReference type="NCBIfam" id="TIGR03469">
    <property type="entry name" value="HpnB"/>
    <property type="match status" value="1"/>
</dbReference>
<accession>A0AA96K3F6</accession>
<dbReference type="Proteomes" id="UP001302494">
    <property type="component" value="Chromosome"/>
</dbReference>
<dbReference type="AlphaFoldDB" id="A0AA96K3F6"/>
<feature type="transmembrane region" description="Helical" evidence="1">
    <location>
        <begin position="13"/>
        <end position="31"/>
    </location>
</feature>
<protein>
    <submittedName>
        <fullName evidence="3">Glycosyltransferase</fullName>
    </submittedName>
</protein>